<reference evidence="1" key="1">
    <citation type="journal article" date="2020" name="mSystems">
        <title>Genome- and Community-Level Interaction Insights into Carbon Utilization and Element Cycling Functions of Hydrothermarchaeota in Hydrothermal Sediment.</title>
        <authorList>
            <person name="Zhou Z."/>
            <person name="Liu Y."/>
            <person name="Xu W."/>
            <person name="Pan J."/>
            <person name="Luo Z.H."/>
            <person name="Li M."/>
        </authorList>
    </citation>
    <scope>NUCLEOTIDE SEQUENCE [LARGE SCALE GENOMIC DNA]</scope>
    <source>
        <strain evidence="1">SpSt-102</strain>
    </source>
</reference>
<proteinExistence type="predicted"/>
<evidence type="ECO:0000313" key="1">
    <source>
        <dbReference type="EMBL" id="HHS02238.1"/>
    </source>
</evidence>
<dbReference type="AlphaFoldDB" id="A0A7C5Z904"/>
<organism evidence="1">
    <name type="scientific">Caldicellulosiruptor owensensis</name>
    <dbReference type="NCBI Taxonomy" id="55205"/>
    <lineage>
        <taxon>Bacteria</taxon>
        <taxon>Bacillati</taxon>
        <taxon>Bacillota</taxon>
        <taxon>Bacillota incertae sedis</taxon>
        <taxon>Caldicellulosiruptorales</taxon>
        <taxon>Caldicellulosiruptoraceae</taxon>
        <taxon>Caldicellulosiruptor</taxon>
    </lineage>
</organism>
<protein>
    <submittedName>
        <fullName evidence="1">Uncharacterized protein</fullName>
    </submittedName>
</protein>
<name>A0A7C5Z904_9FIRM</name>
<accession>A0A7C5Z904</accession>
<gene>
    <name evidence="1" type="ORF">ENL71_07050</name>
</gene>
<dbReference type="EMBL" id="DRUZ01000084">
    <property type="protein sequence ID" value="HHS02238.1"/>
    <property type="molecule type" value="Genomic_DNA"/>
</dbReference>
<sequence>MPYVYFRVSEHAKWGVDENGNYVPVYSKIKINQSVDTAEKVEALRELLADVMHIKKEYITVIDREEYMRNVNDDEDLEDEECDE</sequence>
<comment type="caution">
    <text evidence="1">The sequence shown here is derived from an EMBL/GenBank/DDBJ whole genome shotgun (WGS) entry which is preliminary data.</text>
</comment>